<dbReference type="Pfam" id="PF23341">
    <property type="entry name" value="PEP5_VPS11_N"/>
    <property type="match status" value="1"/>
</dbReference>
<evidence type="ECO:0000313" key="3">
    <source>
        <dbReference type="WBParaSite" id="jg1487"/>
    </source>
</evidence>
<reference evidence="3" key="1">
    <citation type="submission" date="2022-11" db="UniProtKB">
        <authorList>
            <consortium name="WormBaseParasite"/>
        </authorList>
    </citation>
    <scope>IDENTIFICATION</scope>
</reference>
<dbReference type="SUPFAM" id="SSF50978">
    <property type="entry name" value="WD40 repeat-like"/>
    <property type="match status" value="1"/>
</dbReference>
<organism evidence="2 3">
    <name type="scientific">Ditylenchus dipsaci</name>
    <dbReference type="NCBI Taxonomy" id="166011"/>
    <lineage>
        <taxon>Eukaryota</taxon>
        <taxon>Metazoa</taxon>
        <taxon>Ecdysozoa</taxon>
        <taxon>Nematoda</taxon>
        <taxon>Chromadorea</taxon>
        <taxon>Rhabditida</taxon>
        <taxon>Tylenchina</taxon>
        <taxon>Tylenchomorpha</taxon>
        <taxon>Sphaerularioidea</taxon>
        <taxon>Anguinidae</taxon>
        <taxon>Anguininae</taxon>
        <taxon>Ditylenchus</taxon>
    </lineage>
</organism>
<protein>
    <recommendedName>
        <fullName evidence="1">PEP5/VPS11 N-terminal domain-containing protein</fullName>
    </recommendedName>
</protein>
<evidence type="ECO:0000313" key="2">
    <source>
        <dbReference type="Proteomes" id="UP000887574"/>
    </source>
</evidence>
<feature type="domain" description="PEP5/VPS11 N-terminal" evidence="1">
    <location>
        <begin position="9"/>
        <end position="191"/>
    </location>
</feature>
<dbReference type="Proteomes" id="UP000887574">
    <property type="component" value="Unplaced"/>
</dbReference>
<keyword evidence="2" id="KW-1185">Reference proteome</keyword>
<evidence type="ECO:0000259" key="1">
    <source>
        <dbReference type="Pfam" id="PF23341"/>
    </source>
</evidence>
<proteinExistence type="predicted"/>
<dbReference type="WBParaSite" id="jg1487">
    <property type="protein sequence ID" value="jg1487"/>
    <property type="gene ID" value="jg1487"/>
</dbReference>
<dbReference type="InterPro" id="IPR057307">
    <property type="entry name" value="PEP5_VPS11_N"/>
</dbReference>
<dbReference type="AlphaFoldDB" id="A0A915D1B4"/>
<sequence length="257" mass="28678">MTYAGESEWPKFYFFDKISIPDPHEPAKKFSLKGLNVSFWANGQGFVLFGEPGGTVFRLSSDLEIQFWEAHQQKLFSFSLTANLVTSIGYDEPDVPVLKIWDLSQWERSFPLCKVNSRINVGKKTLGASQACAVAVSSFNNFIAVGFSDSSVFYFYGDAQREKSMKYKSLREGANALGDGQLTGLSVAASETKEKVIVLSSPTTPFPTMWSKMALLCANSWTMPKVVTGTAGTSTFPKINWWWVAEKMCTFTMWRPA</sequence>
<name>A0A915D1B4_9BILA</name>
<dbReference type="InterPro" id="IPR036322">
    <property type="entry name" value="WD40_repeat_dom_sf"/>
</dbReference>
<accession>A0A915D1B4</accession>